<organism evidence="2">
    <name type="scientific">Abalone herpesvirus Taiwan/2005</name>
    <dbReference type="NCBI Taxonomy" id="1821058"/>
    <lineage>
        <taxon>Viruses</taxon>
        <taxon>Duplodnaviria</taxon>
        <taxon>Heunggongvirae</taxon>
        <taxon>Peploviricota</taxon>
        <taxon>Herviviricetes</taxon>
        <taxon>Herpesvirales</taxon>
    </lineage>
</organism>
<feature type="region of interest" description="Disordered" evidence="1">
    <location>
        <begin position="120"/>
        <end position="141"/>
    </location>
</feature>
<reference evidence="2" key="1">
    <citation type="submission" date="2015-11" db="EMBL/GenBank/DDBJ databases">
        <authorList>
            <person name="Chen M.H."/>
            <person name="Kuo S.T."/>
            <person name="Chang P.H."/>
        </authorList>
    </citation>
    <scope>NUCLEOTIDE SEQUENCE</scope>
    <source>
        <strain evidence="2">Taiwan/2005</strain>
    </source>
</reference>
<evidence type="ECO:0000313" key="2">
    <source>
        <dbReference type="EMBL" id="AMW36228.1"/>
    </source>
</evidence>
<protein>
    <submittedName>
        <fullName evidence="2">Uncharacterized protein</fullName>
    </submittedName>
</protein>
<sequence>MIGYYIKKVFTEAVEDEQINADKIPNDKTLRSLSDLEDDDRKNLVNFLSYLRERLNVSERHAQKPPFPDGVQAKLVLIKQYSLFEMGFEVKPYENKESELVGSRFHSYCEKALEHLKTNPEVGRGKKRKHTLDEKDDGTDSAVNKMRKIVRSVGPKDVLESHPSMTKILRRMKLEARKRSTYVEECELILAQERDDKLTVLDYIKSYANFINRTFMHGTLSPEVWSYERGDETIVTASYDDRETHKIITKGTVTIKRCLPNKKVLRRHVLHSLAHAILLNCGIEAGHGHQFDEVFKVVLEFVGLSGEYQSLPECSNKK</sequence>
<accession>A0A145VV69</accession>
<gene>
    <name evidence="2" type="ORF">tc2005_p082c</name>
</gene>
<proteinExistence type="predicted"/>
<evidence type="ECO:0000256" key="1">
    <source>
        <dbReference type="SAM" id="MobiDB-lite"/>
    </source>
</evidence>
<dbReference type="EMBL" id="KU096999">
    <property type="protein sequence ID" value="AMW36228.1"/>
    <property type="molecule type" value="Genomic_DNA"/>
</dbReference>
<name>A0A145VV69_9VIRU</name>